<dbReference type="EMBL" id="CAJJDP010000114">
    <property type="protein sequence ID" value="CAD8197230.1"/>
    <property type="molecule type" value="Genomic_DNA"/>
</dbReference>
<evidence type="ECO:0000313" key="1">
    <source>
        <dbReference type="EMBL" id="CAD8197230.1"/>
    </source>
</evidence>
<accession>A0A8S1X7G7</accession>
<comment type="caution">
    <text evidence="1">The sequence shown here is derived from an EMBL/GenBank/DDBJ whole genome shotgun (WGS) entry which is preliminary data.</text>
</comment>
<dbReference type="Proteomes" id="UP000683925">
    <property type="component" value="Unassembled WGS sequence"/>
</dbReference>
<proteinExistence type="predicted"/>
<keyword evidence="2" id="KW-1185">Reference proteome</keyword>
<reference evidence="1" key="1">
    <citation type="submission" date="2021-01" db="EMBL/GenBank/DDBJ databases">
        <authorList>
            <consortium name="Genoscope - CEA"/>
            <person name="William W."/>
        </authorList>
    </citation>
    <scope>NUCLEOTIDE SEQUENCE</scope>
</reference>
<name>A0A8S1X7G7_PAROT</name>
<protein>
    <submittedName>
        <fullName evidence="1">Uncharacterized protein</fullName>
    </submittedName>
</protein>
<dbReference type="AlphaFoldDB" id="A0A8S1X7G7"/>
<organism evidence="1 2">
    <name type="scientific">Paramecium octaurelia</name>
    <dbReference type="NCBI Taxonomy" id="43137"/>
    <lineage>
        <taxon>Eukaryota</taxon>
        <taxon>Sar</taxon>
        <taxon>Alveolata</taxon>
        <taxon>Ciliophora</taxon>
        <taxon>Intramacronucleata</taxon>
        <taxon>Oligohymenophorea</taxon>
        <taxon>Peniculida</taxon>
        <taxon>Parameciidae</taxon>
        <taxon>Paramecium</taxon>
    </lineage>
</organism>
<gene>
    <name evidence="1" type="ORF">POCTA_138.1.T1140001</name>
</gene>
<evidence type="ECO:0000313" key="2">
    <source>
        <dbReference type="Proteomes" id="UP000683925"/>
    </source>
</evidence>
<sequence length="140" mass="15996">MFFNSPFQASYQTILVQYVKNSCYKLLTLQSKQSTSGQCNQPCQGSNIQIVYAELPIVIQICCARILHVQLLQIVHQLIKIIALVEDHQNKIAVQQLIAKILMQQMEFVLINAKVQQQIIVLVDLKHSHIVVQLKDVKMV</sequence>